<dbReference type="AlphaFoldDB" id="A0A7S3YR15"/>
<sequence length="462" mass="51554">MNNREVITVLWVLSKKPWIKVKQQGLQRFLNKVTSMRRFPREGEGIEPSDAASVLCTHSLLTIAPSRRLVSHVTRSLRDNLWETPSSSENITEPRRTGSSVSSQKVLSPWVYARVLHAIANLQLFGRAPEGHGLPSVHPLFLERLEDYLNFTRAKLSPNDLADVLWSMAMTGRTSGTTYPELFDYALSQHPHHHHHHHHHHHRHHDRHRRPAVDNSPNLAKIFRSWFLASITRREVLPWPSKRIQEKAQKAALGRLPRIAGGKDEEHDDGLANASPFHKELSRILKDLGVPHVNEAQVAIYSVDVALKHKSMDGKDVCIEADGASHYFTNRPSTPTGKTLHRRYILASMGYRIITISLHQWSSTARKQRPFLLKDLLRDAGVAVGGGAHGGTGGGRKQSRQRKPSSPSSAAVLPKATTTATTAVRGSRRAPPLVAAPGRPGSRVERRQAKAAKCWSEDEDGP</sequence>
<accession>A0A7S3YR15</accession>
<feature type="region of interest" description="Disordered" evidence="1">
    <location>
        <begin position="387"/>
        <end position="462"/>
    </location>
</feature>
<feature type="compositionally biased region" description="Gly residues" evidence="1">
    <location>
        <begin position="387"/>
        <end position="396"/>
    </location>
</feature>
<protein>
    <recommendedName>
        <fullName evidence="2">RAP domain-containing protein</fullName>
    </recommendedName>
</protein>
<feature type="domain" description="RAP" evidence="2">
    <location>
        <begin position="317"/>
        <end position="374"/>
    </location>
</feature>
<proteinExistence type="predicted"/>
<dbReference type="InterPro" id="IPR013584">
    <property type="entry name" value="RAP"/>
</dbReference>
<evidence type="ECO:0000259" key="2">
    <source>
        <dbReference type="PROSITE" id="PS51286"/>
    </source>
</evidence>
<organism evidence="3">
    <name type="scientific">Lotharella globosa</name>
    <dbReference type="NCBI Taxonomy" id="91324"/>
    <lineage>
        <taxon>Eukaryota</taxon>
        <taxon>Sar</taxon>
        <taxon>Rhizaria</taxon>
        <taxon>Cercozoa</taxon>
        <taxon>Chlorarachniophyceae</taxon>
        <taxon>Lotharella</taxon>
    </lineage>
</organism>
<feature type="compositionally biased region" description="Basic residues" evidence="1">
    <location>
        <begin position="190"/>
        <end position="210"/>
    </location>
</feature>
<dbReference type="PROSITE" id="PS51286">
    <property type="entry name" value="RAP"/>
    <property type="match status" value="1"/>
</dbReference>
<evidence type="ECO:0000256" key="1">
    <source>
        <dbReference type="SAM" id="MobiDB-lite"/>
    </source>
</evidence>
<dbReference type="Pfam" id="PF08373">
    <property type="entry name" value="RAP"/>
    <property type="match status" value="1"/>
</dbReference>
<dbReference type="Gene3D" id="3.40.960.10">
    <property type="entry name" value="VSR Endonuclease"/>
    <property type="match status" value="1"/>
</dbReference>
<name>A0A7S3YR15_9EUKA</name>
<dbReference type="EMBL" id="HBIV01014760">
    <property type="protein sequence ID" value="CAE0659226.1"/>
    <property type="molecule type" value="Transcribed_RNA"/>
</dbReference>
<feature type="region of interest" description="Disordered" evidence="1">
    <location>
        <begin position="190"/>
        <end position="214"/>
    </location>
</feature>
<gene>
    <name evidence="3" type="ORF">LGLO00237_LOCUS10802</name>
</gene>
<dbReference type="SMART" id="SM00952">
    <property type="entry name" value="RAP"/>
    <property type="match status" value="1"/>
</dbReference>
<evidence type="ECO:0000313" key="3">
    <source>
        <dbReference type="EMBL" id="CAE0659226.1"/>
    </source>
</evidence>
<reference evidence="3" key="1">
    <citation type="submission" date="2021-01" db="EMBL/GenBank/DDBJ databases">
        <authorList>
            <person name="Corre E."/>
            <person name="Pelletier E."/>
            <person name="Niang G."/>
            <person name="Scheremetjew M."/>
            <person name="Finn R."/>
            <person name="Kale V."/>
            <person name="Holt S."/>
            <person name="Cochrane G."/>
            <person name="Meng A."/>
            <person name="Brown T."/>
            <person name="Cohen L."/>
        </authorList>
    </citation>
    <scope>NUCLEOTIDE SEQUENCE</scope>
    <source>
        <strain evidence="3">CCCM811</strain>
    </source>
</reference>